<organism evidence="23">
    <name type="scientific">Chrysomeloidea sp. 1 KM-2017</name>
    <dbReference type="NCBI Taxonomy" id="2219295"/>
    <lineage>
        <taxon>Eukaryota</taxon>
        <taxon>Metazoa</taxon>
        <taxon>Ecdysozoa</taxon>
        <taxon>Arthropoda</taxon>
        <taxon>Hexapoda</taxon>
        <taxon>Insecta</taxon>
        <taxon>Pterygota</taxon>
        <taxon>Neoptera</taxon>
        <taxon>Endopterygota</taxon>
        <taxon>Coleoptera</taxon>
        <taxon>Polyphaga</taxon>
        <taxon>Cucujiformia</taxon>
        <taxon>Chrysomeloidea</taxon>
    </lineage>
</organism>
<gene>
    <name evidence="23" type="primary">cytb</name>
</gene>
<proteinExistence type="inferred from homology"/>
<evidence type="ECO:0000313" key="23">
    <source>
        <dbReference type="EMBL" id="AXS66287.1"/>
    </source>
</evidence>
<comment type="cofactor">
    <cofactor evidence="19">
        <name>heme</name>
        <dbReference type="ChEBI" id="CHEBI:30413"/>
    </cofactor>
    <text evidence="19">Binds 2 heme groups non-covalently.</text>
</comment>
<evidence type="ECO:0000256" key="11">
    <source>
        <dbReference type="ARBA" id="ARBA00022982"/>
    </source>
</evidence>
<comment type="function">
    <text evidence="1 20">Component of the ubiquinol-cytochrome c reductase complex (complex III or cytochrome b-c1 complex) that is part of the mitochondrial respiratory chain. The b-c1 complex mediates electron transfer from ubiquinol to cytochrome c. Contributes to the generation of a proton gradient across the mitochondrial membrane that is then used for ATP synthesis.</text>
</comment>
<evidence type="ECO:0000256" key="20">
    <source>
        <dbReference type="RuleBase" id="RU362117"/>
    </source>
</evidence>
<feature type="transmembrane region" description="Helical" evidence="20">
    <location>
        <begin position="114"/>
        <end position="134"/>
    </location>
</feature>
<dbReference type="InterPro" id="IPR036150">
    <property type="entry name" value="Cyt_b/b6_C_sf"/>
</dbReference>
<dbReference type="GO" id="GO:0045275">
    <property type="term" value="C:respiratory chain complex III"/>
    <property type="evidence" value="ECO:0007669"/>
    <property type="project" value="InterPro"/>
</dbReference>
<feature type="binding site" description="axial binding residue" evidence="19">
    <location>
        <position position="183"/>
    </location>
    <ligand>
        <name>heme b</name>
        <dbReference type="ChEBI" id="CHEBI:60344"/>
        <label>b562</label>
    </ligand>
    <ligandPart>
        <name>Fe</name>
        <dbReference type="ChEBI" id="CHEBI:18248"/>
    </ligandPart>
</feature>
<dbReference type="CDD" id="cd00284">
    <property type="entry name" value="Cytochrome_b_N"/>
    <property type="match status" value="1"/>
</dbReference>
<dbReference type="CDD" id="cd00290">
    <property type="entry name" value="cytochrome_b_C"/>
    <property type="match status" value="1"/>
</dbReference>
<evidence type="ECO:0000256" key="5">
    <source>
        <dbReference type="ARBA" id="ARBA00022448"/>
    </source>
</evidence>
<evidence type="ECO:0000256" key="15">
    <source>
        <dbReference type="ARBA" id="ARBA00023128"/>
    </source>
</evidence>
<dbReference type="InterPro" id="IPR030689">
    <property type="entry name" value="Cytochrome_b"/>
</dbReference>
<dbReference type="Gene3D" id="1.20.810.10">
    <property type="entry name" value="Cytochrome Bc1 Complex, Chain C"/>
    <property type="match status" value="1"/>
</dbReference>
<name>A0A346RJP0_9CUCU</name>
<dbReference type="InterPro" id="IPR005797">
    <property type="entry name" value="Cyt_b/b6_N"/>
</dbReference>
<comment type="subcellular location">
    <subcellularLocation>
        <location evidence="2">Mitochondrion inner membrane</location>
        <topology evidence="2">Multi-pass membrane protein</topology>
    </subcellularLocation>
</comment>
<dbReference type="GO" id="GO:0005743">
    <property type="term" value="C:mitochondrial inner membrane"/>
    <property type="evidence" value="ECO:0007669"/>
    <property type="project" value="UniProtKB-SubCell"/>
</dbReference>
<dbReference type="FunFam" id="1.20.810.10:FF:000002">
    <property type="entry name" value="Cytochrome b"/>
    <property type="match status" value="1"/>
</dbReference>
<dbReference type="InterPro" id="IPR048260">
    <property type="entry name" value="Cytochrome_b_C_euk/bac"/>
</dbReference>
<feature type="transmembrane region" description="Helical" evidence="20">
    <location>
        <begin position="178"/>
        <end position="200"/>
    </location>
</feature>
<feature type="transmembrane region" description="Helical" evidence="20">
    <location>
        <begin position="289"/>
        <end position="308"/>
    </location>
</feature>
<dbReference type="GO" id="GO:0006122">
    <property type="term" value="P:mitochondrial electron transport, ubiquinol to cytochrome c"/>
    <property type="evidence" value="ECO:0007669"/>
    <property type="project" value="TreeGrafter"/>
</dbReference>
<comment type="similarity">
    <text evidence="17 20">Belongs to the cytochrome b family.</text>
</comment>
<keyword evidence="5 20" id="KW-0813">Transport</keyword>
<evidence type="ECO:0000259" key="21">
    <source>
        <dbReference type="PROSITE" id="PS51002"/>
    </source>
</evidence>
<dbReference type="Pfam" id="PF00032">
    <property type="entry name" value="Cytochrom_B_C"/>
    <property type="match status" value="1"/>
</dbReference>
<feature type="transmembrane region" description="Helical" evidence="20">
    <location>
        <begin position="30"/>
        <end position="57"/>
    </location>
</feature>
<evidence type="ECO:0000259" key="22">
    <source>
        <dbReference type="PROSITE" id="PS51003"/>
    </source>
</evidence>
<geneLocation type="mitochondrion" evidence="23"/>
<dbReference type="PIRSF" id="PIRSF038885">
    <property type="entry name" value="COB"/>
    <property type="match status" value="1"/>
</dbReference>
<comment type="cofactor">
    <cofactor evidence="20">
        <name>heme b</name>
        <dbReference type="ChEBI" id="CHEBI:60344"/>
    </cofactor>
    <text evidence="20">Binds 2 heme groups non-covalently.</text>
</comment>
<dbReference type="GO" id="GO:0016491">
    <property type="term" value="F:oxidoreductase activity"/>
    <property type="evidence" value="ECO:0007669"/>
    <property type="project" value="UniProtKB-UniRule"/>
</dbReference>
<keyword evidence="11 20" id="KW-0249">Electron transport</keyword>
<feature type="binding site" description="axial binding residue" evidence="19">
    <location>
        <position position="197"/>
    </location>
    <ligand>
        <name>heme b</name>
        <dbReference type="ChEBI" id="CHEBI:60344"/>
        <label>b566</label>
    </ligand>
    <ligandPart>
        <name>Fe</name>
        <dbReference type="ChEBI" id="CHEBI:18248"/>
    </ligandPart>
</feature>
<feature type="transmembrane region" description="Helical" evidence="20">
    <location>
        <begin position="141"/>
        <end position="166"/>
    </location>
</feature>
<feature type="transmembrane region" description="Helical" evidence="20">
    <location>
        <begin position="221"/>
        <end position="241"/>
    </location>
</feature>
<evidence type="ECO:0000256" key="17">
    <source>
        <dbReference type="ARBA" id="ARBA00061233"/>
    </source>
</evidence>
<evidence type="ECO:0000256" key="3">
    <source>
        <dbReference type="ARBA" id="ARBA00011649"/>
    </source>
</evidence>
<comment type="subunit">
    <text evidence="3">The main subunits of complex b-c1 are: cytochrome b, cytochrome c1 and the Rieske protein.</text>
</comment>
<evidence type="ECO:0000256" key="16">
    <source>
        <dbReference type="ARBA" id="ARBA00023136"/>
    </source>
</evidence>
<keyword evidence="16 20" id="KW-0472">Membrane</keyword>
<feature type="binding site" description="axial binding residue" evidence="19">
    <location>
        <position position="84"/>
    </location>
    <ligand>
        <name>heme b</name>
        <dbReference type="ChEBI" id="CHEBI:60344"/>
        <label>b562</label>
    </ligand>
    <ligandPart>
        <name>Fe</name>
        <dbReference type="ChEBI" id="CHEBI:18248"/>
    </ligandPart>
</feature>
<evidence type="ECO:0000256" key="12">
    <source>
        <dbReference type="ARBA" id="ARBA00022989"/>
    </source>
</evidence>
<keyword evidence="14" id="KW-0830">Ubiquinone</keyword>
<keyword evidence="7 20" id="KW-0679">Respiratory chain</keyword>
<feature type="domain" description="Cytochrome b/b6 N-terminal region profile" evidence="21">
    <location>
        <begin position="1"/>
        <end position="210"/>
    </location>
</feature>
<keyword evidence="13 19" id="KW-0408">Iron</keyword>
<reference evidence="23" key="1">
    <citation type="journal article" date="2018" name="J. ISSAAS">
        <title>The contribution of mitochondrial metagenomics to large-scale data mining and phylogenetic analysis of Coleoptera.</title>
        <authorList>
            <person name="Miller K."/>
            <person name="Linard B."/>
            <person name="Motyka M."/>
            <person name="Bocek M."/>
            <person name="Vogler A.P."/>
        </authorList>
    </citation>
    <scope>NUCLEOTIDE SEQUENCE</scope>
</reference>
<evidence type="ECO:0000256" key="8">
    <source>
        <dbReference type="ARBA" id="ARBA00022692"/>
    </source>
</evidence>
<keyword evidence="10" id="KW-0999">Mitochondrion inner membrane</keyword>
<evidence type="ECO:0000256" key="14">
    <source>
        <dbReference type="ARBA" id="ARBA00023075"/>
    </source>
</evidence>
<dbReference type="InterPro" id="IPR016174">
    <property type="entry name" value="Di-haem_cyt_TM"/>
</dbReference>
<feature type="transmembrane region" description="Helical" evidence="20">
    <location>
        <begin position="78"/>
        <end position="99"/>
    </location>
</feature>
<evidence type="ECO:0000256" key="7">
    <source>
        <dbReference type="ARBA" id="ARBA00022660"/>
    </source>
</evidence>
<keyword evidence="8 20" id="KW-0812">Transmembrane</keyword>
<evidence type="ECO:0000256" key="19">
    <source>
        <dbReference type="PIRSR" id="PIRSR038885-2"/>
    </source>
</evidence>
<dbReference type="AlphaFoldDB" id="A0A346RJP0"/>
<evidence type="ECO:0000256" key="4">
    <source>
        <dbReference type="ARBA" id="ARBA00013531"/>
    </source>
</evidence>
<evidence type="ECO:0000256" key="10">
    <source>
        <dbReference type="ARBA" id="ARBA00022792"/>
    </source>
</evidence>
<dbReference type="InterPro" id="IPR048259">
    <property type="entry name" value="Cytochrome_b_N_euk/bac"/>
</dbReference>
<protein>
    <recommendedName>
        <fullName evidence="4 20">Cytochrome b</fullName>
    </recommendedName>
</protein>
<feature type="binding site" description="axial binding residue" evidence="19">
    <location>
        <position position="98"/>
    </location>
    <ligand>
        <name>heme b</name>
        <dbReference type="ChEBI" id="CHEBI:60344"/>
        <label>b566</label>
    </ligand>
    <ligandPart>
        <name>Fe</name>
        <dbReference type="ChEBI" id="CHEBI:18248"/>
    </ligandPart>
</feature>
<keyword evidence="6 19" id="KW-0349">Heme</keyword>
<dbReference type="SUPFAM" id="SSF81648">
    <property type="entry name" value="a domain/subunit of cytochrome bc1 complex (Ubiquinol-cytochrome c reductase)"/>
    <property type="match status" value="1"/>
</dbReference>
<dbReference type="InterPro" id="IPR027387">
    <property type="entry name" value="Cytb/b6-like_sf"/>
</dbReference>
<feature type="binding site" evidence="18">
    <location>
        <position position="202"/>
    </location>
    <ligand>
        <name>a ubiquinone</name>
        <dbReference type="ChEBI" id="CHEBI:16389"/>
    </ligand>
</feature>
<dbReference type="EMBL" id="MG193489">
    <property type="protein sequence ID" value="AXS66287.1"/>
    <property type="molecule type" value="Genomic_DNA"/>
</dbReference>
<dbReference type="GO" id="GO:0046872">
    <property type="term" value="F:metal ion binding"/>
    <property type="evidence" value="ECO:0007669"/>
    <property type="project" value="UniProtKB-UniRule"/>
</dbReference>
<dbReference type="Pfam" id="PF00033">
    <property type="entry name" value="Cytochrome_B"/>
    <property type="match status" value="1"/>
</dbReference>
<keyword evidence="9 19" id="KW-0479">Metal-binding</keyword>
<dbReference type="SUPFAM" id="SSF81342">
    <property type="entry name" value="Transmembrane di-heme cytochromes"/>
    <property type="match status" value="1"/>
</dbReference>
<dbReference type="PANTHER" id="PTHR19271">
    <property type="entry name" value="CYTOCHROME B"/>
    <property type="match status" value="1"/>
</dbReference>
<dbReference type="GO" id="GO:0008121">
    <property type="term" value="F:quinol-cytochrome-c reductase activity"/>
    <property type="evidence" value="ECO:0007669"/>
    <property type="project" value="InterPro"/>
</dbReference>
<dbReference type="PANTHER" id="PTHR19271:SF16">
    <property type="entry name" value="CYTOCHROME B"/>
    <property type="match status" value="1"/>
</dbReference>
<accession>A0A346RJP0</accession>
<dbReference type="InterPro" id="IPR005798">
    <property type="entry name" value="Cyt_b/b6_C"/>
</dbReference>
<evidence type="ECO:0000256" key="18">
    <source>
        <dbReference type="PIRSR" id="PIRSR038885-1"/>
    </source>
</evidence>
<evidence type="ECO:0000256" key="1">
    <source>
        <dbReference type="ARBA" id="ARBA00002566"/>
    </source>
</evidence>
<feature type="domain" description="Cytochrome b/b6 C-terminal region profile" evidence="22">
    <location>
        <begin position="211"/>
        <end position="377"/>
    </location>
</feature>
<evidence type="ECO:0000256" key="2">
    <source>
        <dbReference type="ARBA" id="ARBA00004448"/>
    </source>
</evidence>
<dbReference type="PROSITE" id="PS51002">
    <property type="entry name" value="CYTB_NTER"/>
    <property type="match status" value="1"/>
</dbReference>
<feature type="transmembrane region" description="Helical" evidence="20">
    <location>
        <begin position="347"/>
        <end position="365"/>
    </location>
</feature>
<keyword evidence="12 20" id="KW-1133">Transmembrane helix</keyword>
<evidence type="ECO:0000256" key="9">
    <source>
        <dbReference type="ARBA" id="ARBA00022723"/>
    </source>
</evidence>
<dbReference type="PROSITE" id="PS51003">
    <property type="entry name" value="CYTB_CTER"/>
    <property type="match status" value="1"/>
</dbReference>
<feature type="transmembrane region" description="Helical" evidence="20">
    <location>
        <begin position="324"/>
        <end position="341"/>
    </location>
</feature>
<sequence>MKTPIRKISPLTKIVNNSLIDLPSPSNISYLWNFGSLLGLCLIIQIITGIFLAMHYCPNVEMAFESVSHICRNVNYGWMIRTLHANGASFFFICLYIHIGRGIYYNSFKLLETWMSGVTIFFIVMATAFLGYVLPWGQMSFWGATVITNLLSAIPYLGSMIVQWLWGGFAVGNATLTRFFALHFLMPFVVAALVLIHLLFLHQTGSNNPLGTNSNVDKIPFHPYFSFKDLLGMMIMIWLLITLTLKEPYLLGDPDNFIPANPLVTPVHIQPEWYFLFAYAILRSIPNKLGGVIALVMSIAILYILPFLNTSKFQSNQFYPIKKIMFWVLVVTVILLTWIGARPVEEPYIITGQILTVVYFMNFMIEPLITKWWDSKI</sequence>
<evidence type="ECO:0000256" key="6">
    <source>
        <dbReference type="ARBA" id="ARBA00022617"/>
    </source>
</evidence>
<evidence type="ECO:0000256" key="13">
    <source>
        <dbReference type="ARBA" id="ARBA00023004"/>
    </source>
</evidence>
<keyword evidence="15 20" id="KW-0496">Mitochondrion</keyword>